<keyword evidence="1" id="KW-0812">Transmembrane</keyword>
<sequence length="393" mass="44212">MLQQLLFRNQDKKQLIIAIVGSFLGITFLVTSIHYLVKVNEFGRGTEILGPNTLIVQKRVNSGAVLGMARTDFSESEIENMKKEKFISDVKPVLSNNFDVSFQTDDPHVPYFRSDVFIQTVDPAFLDVKSDKWHWQQGDSIVPIILPRDFLVMLNTFMSASGIPQVSDDLAKEIQFKFTIRNNDKKEFIGARIIGFTNEVASILVPQSFMEYGNTHFALGADKKITQIMISGEENEFGLVEQYLTKHGLESKNSQMVVGRLKSIISTLILVILGISVIAVFVSCLVLIQYLQLLMSRNAYEVRTLIRMGYHPKLIVRTFFVYFIKIFGIITVFGFAVFFGFKLILDGVFSDGGLALSTGVSLYGVLSLLVAYVLFAVASYRTAKKGVFKEYFS</sequence>
<gene>
    <name evidence="2" type="ORF">H9Y05_00065</name>
</gene>
<feature type="transmembrane region" description="Helical" evidence="1">
    <location>
        <begin position="361"/>
        <end position="380"/>
    </location>
</feature>
<reference evidence="2" key="1">
    <citation type="submission" date="2020-09" db="EMBL/GenBank/DDBJ databases">
        <title>Taishania pollutisoli gen. nov., sp. nov., Isolated from Tetrabromobisphenol A-Contaminated Soil.</title>
        <authorList>
            <person name="Chen Q."/>
        </authorList>
    </citation>
    <scope>NUCLEOTIDE SEQUENCE</scope>
    <source>
        <strain evidence="2">CZZ-1</strain>
    </source>
</reference>
<evidence type="ECO:0000313" key="3">
    <source>
        <dbReference type="Proteomes" id="UP000652681"/>
    </source>
</evidence>
<accession>A0A8J6PA37</accession>
<proteinExistence type="predicted"/>
<name>A0A8J6PA37_9FLAO</name>
<evidence type="ECO:0000313" key="2">
    <source>
        <dbReference type="EMBL" id="MBC9810857.1"/>
    </source>
</evidence>
<protein>
    <recommendedName>
        <fullName evidence="4">ABC transporter permease</fullName>
    </recommendedName>
</protein>
<comment type="caution">
    <text evidence="2">The sequence shown here is derived from an EMBL/GenBank/DDBJ whole genome shotgun (WGS) entry which is preliminary data.</text>
</comment>
<organism evidence="2 3">
    <name type="scientific">Taishania pollutisoli</name>
    <dbReference type="NCBI Taxonomy" id="2766479"/>
    <lineage>
        <taxon>Bacteria</taxon>
        <taxon>Pseudomonadati</taxon>
        <taxon>Bacteroidota</taxon>
        <taxon>Flavobacteriia</taxon>
        <taxon>Flavobacteriales</taxon>
        <taxon>Crocinitomicaceae</taxon>
        <taxon>Taishania</taxon>
    </lineage>
</organism>
<keyword evidence="3" id="KW-1185">Reference proteome</keyword>
<dbReference type="RefSeq" id="WP_216713156.1">
    <property type="nucleotide sequence ID" value="NZ_JACVEL010000001.1"/>
</dbReference>
<dbReference type="AlphaFoldDB" id="A0A8J6PA37"/>
<feature type="transmembrane region" description="Helical" evidence="1">
    <location>
        <begin position="264"/>
        <end position="293"/>
    </location>
</feature>
<dbReference type="Proteomes" id="UP000652681">
    <property type="component" value="Unassembled WGS sequence"/>
</dbReference>
<keyword evidence="1" id="KW-1133">Transmembrane helix</keyword>
<evidence type="ECO:0008006" key="4">
    <source>
        <dbReference type="Google" id="ProtNLM"/>
    </source>
</evidence>
<evidence type="ECO:0000256" key="1">
    <source>
        <dbReference type="SAM" id="Phobius"/>
    </source>
</evidence>
<dbReference type="EMBL" id="JACVEL010000001">
    <property type="protein sequence ID" value="MBC9810857.1"/>
    <property type="molecule type" value="Genomic_DNA"/>
</dbReference>
<feature type="transmembrane region" description="Helical" evidence="1">
    <location>
        <begin position="15"/>
        <end position="37"/>
    </location>
</feature>
<keyword evidence="1" id="KW-0472">Membrane</keyword>
<feature type="transmembrane region" description="Helical" evidence="1">
    <location>
        <begin position="314"/>
        <end position="341"/>
    </location>
</feature>